<dbReference type="InterPro" id="IPR022682">
    <property type="entry name" value="Calpain_domain_III"/>
</dbReference>
<keyword evidence="10" id="KW-1185">Reference proteome</keyword>
<dbReference type="PANTHER" id="PTHR46735">
    <property type="entry name" value="CALPAIN, SMALL SUBUNIT 1 A-RELATED"/>
    <property type="match status" value="1"/>
</dbReference>
<dbReference type="PANTHER" id="PTHR46735:SF3">
    <property type="entry name" value="CALPAIN SMALL SUBUNIT 1-RELATED"/>
    <property type="match status" value="1"/>
</dbReference>
<dbReference type="Gene3D" id="2.60.120.380">
    <property type="match status" value="1"/>
</dbReference>
<dbReference type="InterPro" id="IPR036213">
    <property type="entry name" value="Calpain_III_sf"/>
</dbReference>
<sequence length="257" mass="29158">MFSRAQLLAKRAIGKSTFSNSREVTANFRLKPGSYVVIPSTFEPNQEAKFIVRVICQVAMTDCELDEDNTHQNIPTDVIEAMKLEDMVLNEDQMIEQKFNEICDPQFKAINAVQLGILLNGSTLQDMPGFTGFTKEMLRSMVAAVDSNLTGMVELPEFMDLWTKAKGWKMIFLKHDTDGSGFFRAHEFREALTTAGYNVSNKLFNALVHRYQDPDTERMCFEDFMLCSIRLKNMFDNAAAQPKNTEGEAIFSKEDVS</sequence>
<evidence type="ECO:0000313" key="10">
    <source>
        <dbReference type="Proteomes" id="UP000272942"/>
    </source>
</evidence>
<dbReference type="PROSITE" id="PS50222">
    <property type="entry name" value="EF_HAND_2"/>
    <property type="match status" value="1"/>
</dbReference>
<gene>
    <name evidence="9" type="ORF">ECPE_LOCUS15015</name>
</gene>
<evidence type="ECO:0000259" key="8">
    <source>
        <dbReference type="PROSITE" id="PS50222"/>
    </source>
</evidence>
<evidence type="ECO:0000256" key="6">
    <source>
        <dbReference type="ARBA" id="ARBA00022837"/>
    </source>
</evidence>
<accession>A0A3P8GTA2</accession>
<keyword evidence="3" id="KW-0963">Cytoplasm</keyword>
<keyword evidence="6" id="KW-0106">Calcium</keyword>
<evidence type="ECO:0000313" key="9">
    <source>
        <dbReference type="EMBL" id="VDP92287.1"/>
    </source>
</evidence>
<evidence type="ECO:0000256" key="4">
    <source>
        <dbReference type="ARBA" id="ARBA00022723"/>
    </source>
</evidence>
<keyword evidence="5" id="KW-0677">Repeat</keyword>
<dbReference type="GO" id="GO:0005509">
    <property type="term" value="F:calcium ion binding"/>
    <property type="evidence" value="ECO:0007669"/>
    <property type="project" value="InterPro"/>
</dbReference>
<evidence type="ECO:0000256" key="1">
    <source>
        <dbReference type="ARBA" id="ARBA00004308"/>
    </source>
</evidence>
<dbReference type="OrthoDB" id="186625at2759"/>
<evidence type="ECO:0000256" key="7">
    <source>
        <dbReference type="ARBA" id="ARBA00023136"/>
    </source>
</evidence>
<dbReference type="GO" id="GO:0012505">
    <property type="term" value="C:endomembrane system"/>
    <property type="evidence" value="ECO:0007669"/>
    <property type="project" value="UniProtKB-SubCell"/>
</dbReference>
<dbReference type="SUPFAM" id="SSF47473">
    <property type="entry name" value="EF-hand"/>
    <property type="match status" value="1"/>
</dbReference>
<feature type="domain" description="EF-hand" evidence="8">
    <location>
        <begin position="163"/>
        <end position="198"/>
    </location>
</feature>
<organism evidence="9 10">
    <name type="scientific">Echinostoma caproni</name>
    <dbReference type="NCBI Taxonomy" id="27848"/>
    <lineage>
        <taxon>Eukaryota</taxon>
        <taxon>Metazoa</taxon>
        <taxon>Spiralia</taxon>
        <taxon>Lophotrochozoa</taxon>
        <taxon>Platyhelminthes</taxon>
        <taxon>Trematoda</taxon>
        <taxon>Digenea</taxon>
        <taxon>Plagiorchiida</taxon>
        <taxon>Echinostomata</taxon>
        <taxon>Echinostomatoidea</taxon>
        <taxon>Echinostomatidae</taxon>
        <taxon>Echinostoma</taxon>
    </lineage>
</organism>
<evidence type="ECO:0000256" key="5">
    <source>
        <dbReference type="ARBA" id="ARBA00022737"/>
    </source>
</evidence>
<keyword evidence="4" id="KW-0479">Metal-binding</keyword>
<proteinExistence type="predicted"/>
<dbReference type="InterPro" id="IPR002048">
    <property type="entry name" value="EF_hand_dom"/>
</dbReference>
<dbReference type="Proteomes" id="UP000272942">
    <property type="component" value="Unassembled WGS sequence"/>
</dbReference>
<evidence type="ECO:0000256" key="2">
    <source>
        <dbReference type="ARBA" id="ARBA00004496"/>
    </source>
</evidence>
<dbReference type="Pfam" id="PF01067">
    <property type="entry name" value="Calpain_III"/>
    <property type="match status" value="1"/>
</dbReference>
<evidence type="ECO:0000256" key="3">
    <source>
        <dbReference type="ARBA" id="ARBA00022490"/>
    </source>
</evidence>
<keyword evidence="7" id="KW-0472">Membrane</keyword>
<name>A0A3P8GTA2_9TREM</name>
<dbReference type="InterPro" id="IPR011992">
    <property type="entry name" value="EF-hand-dom_pair"/>
</dbReference>
<dbReference type="AlphaFoldDB" id="A0A3P8GTA2"/>
<reference evidence="9 10" key="1">
    <citation type="submission" date="2018-11" db="EMBL/GenBank/DDBJ databases">
        <authorList>
            <consortium name="Pathogen Informatics"/>
        </authorList>
    </citation>
    <scope>NUCLEOTIDE SEQUENCE [LARGE SCALE GENOMIC DNA]</scope>
    <source>
        <strain evidence="9 10">Egypt</strain>
    </source>
</reference>
<dbReference type="SUPFAM" id="SSF49758">
    <property type="entry name" value="Calpain large subunit, middle domain (domain III)"/>
    <property type="match status" value="1"/>
</dbReference>
<dbReference type="CDD" id="cd16182">
    <property type="entry name" value="EFh_PEF_Group_II_CAPN_like"/>
    <property type="match status" value="1"/>
</dbReference>
<dbReference type="Gene3D" id="1.10.238.10">
    <property type="entry name" value="EF-hand"/>
    <property type="match status" value="1"/>
</dbReference>
<dbReference type="EMBL" id="UZAN01059231">
    <property type="protein sequence ID" value="VDP92287.1"/>
    <property type="molecule type" value="Genomic_DNA"/>
</dbReference>
<protein>
    <recommendedName>
        <fullName evidence="8">EF-hand domain-containing protein</fullName>
    </recommendedName>
</protein>
<dbReference type="GO" id="GO:0005737">
    <property type="term" value="C:cytoplasm"/>
    <property type="evidence" value="ECO:0007669"/>
    <property type="project" value="UniProtKB-SubCell"/>
</dbReference>
<comment type="subcellular location">
    <subcellularLocation>
        <location evidence="2">Cytoplasm</location>
    </subcellularLocation>
    <subcellularLocation>
        <location evidence="1">Endomembrane system</location>
    </subcellularLocation>
</comment>